<comment type="caution">
    <text evidence="2">The sequence shown here is derived from an EMBL/GenBank/DDBJ whole genome shotgun (WGS) entry which is preliminary data.</text>
</comment>
<keyword evidence="3" id="KW-1185">Reference proteome</keyword>
<dbReference type="InterPro" id="IPR029058">
    <property type="entry name" value="AB_hydrolase_fold"/>
</dbReference>
<accession>A0A398BNR1</accession>
<dbReference type="Gene3D" id="3.40.50.1820">
    <property type="entry name" value="alpha/beta hydrolase"/>
    <property type="match status" value="1"/>
</dbReference>
<evidence type="ECO:0000313" key="3">
    <source>
        <dbReference type="Proteomes" id="UP000266649"/>
    </source>
</evidence>
<evidence type="ECO:0000313" key="2">
    <source>
        <dbReference type="EMBL" id="RID91147.1"/>
    </source>
</evidence>
<gene>
    <name evidence="2" type="ORF">D2N39_14735</name>
</gene>
<dbReference type="InterPro" id="IPR000073">
    <property type="entry name" value="AB_hydrolase_1"/>
</dbReference>
<protein>
    <submittedName>
        <fullName evidence="2">Alpha/beta fold hydrolase</fullName>
    </submittedName>
</protein>
<dbReference type="GO" id="GO:0016787">
    <property type="term" value="F:hydrolase activity"/>
    <property type="evidence" value="ECO:0007669"/>
    <property type="project" value="UniProtKB-KW"/>
</dbReference>
<dbReference type="Proteomes" id="UP000266649">
    <property type="component" value="Unassembled WGS sequence"/>
</dbReference>
<dbReference type="AlphaFoldDB" id="A0A398BNR1"/>
<dbReference type="PANTHER" id="PTHR43433">
    <property type="entry name" value="HYDROLASE, ALPHA/BETA FOLD FAMILY PROTEIN"/>
    <property type="match status" value="1"/>
</dbReference>
<organism evidence="2 3">
    <name type="scientific">Gemmobacter lutimaris</name>
    <dbReference type="NCBI Taxonomy" id="2306023"/>
    <lineage>
        <taxon>Bacteria</taxon>
        <taxon>Pseudomonadati</taxon>
        <taxon>Pseudomonadota</taxon>
        <taxon>Alphaproteobacteria</taxon>
        <taxon>Rhodobacterales</taxon>
        <taxon>Paracoccaceae</taxon>
        <taxon>Gemmobacter</taxon>
    </lineage>
</organism>
<dbReference type="SUPFAM" id="SSF53474">
    <property type="entry name" value="alpha/beta-Hydrolases"/>
    <property type="match status" value="1"/>
</dbReference>
<name>A0A398BNR1_9RHOB</name>
<dbReference type="Pfam" id="PF12697">
    <property type="entry name" value="Abhydrolase_6"/>
    <property type="match status" value="1"/>
</dbReference>
<keyword evidence="2" id="KW-0378">Hydrolase</keyword>
<feature type="domain" description="AB hydrolase-1" evidence="1">
    <location>
        <begin position="43"/>
        <end position="281"/>
    </location>
</feature>
<sequence>MYRQGQQGRGGPSGVTRGEFLTEDAVTLAYRDEGSGLPLLALAGLTRDGRDFDYLARHLPPDVRLIRLDSRGRGASGWADPETYTVGQEARDALALLDHLGIAKAAVIGSSRGGLLAMAMVAMAPDRVAGICFNDVGPVLEKTGLLRIGTYMGIKPDVRTLEEAADRTPAANPGFHNVPSMRWEEETVRHFVQTDDGLALPYDPALRLGFDRAMSGPLPDVWALFDGCAGLPLALIHGRNSDVLTGETADAMQARRPDLIRAEVADRGHIPFLDEPEAVAAILDWLSLCRQHAD</sequence>
<proteinExistence type="predicted"/>
<reference evidence="2 3" key="1">
    <citation type="submission" date="2018-09" db="EMBL/GenBank/DDBJ databases">
        <title>Gemmobacter lutimaris sp. nov., a marine bacterium isolated from tidal flat.</title>
        <authorList>
            <person name="Lee D.W."/>
            <person name="Yoo Y."/>
            <person name="Kim J.-J."/>
            <person name="Kim B.S."/>
        </authorList>
    </citation>
    <scope>NUCLEOTIDE SEQUENCE [LARGE SCALE GENOMIC DNA]</scope>
    <source>
        <strain evidence="2 3">YJ-T1-11</strain>
    </source>
</reference>
<dbReference type="InterPro" id="IPR050471">
    <property type="entry name" value="AB_hydrolase"/>
</dbReference>
<dbReference type="PANTHER" id="PTHR43433:SF5">
    <property type="entry name" value="AB HYDROLASE-1 DOMAIN-CONTAINING PROTEIN"/>
    <property type="match status" value="1"/>
</dbReference>
<dbReference type="OrthoDB" id="9791366at2"/>
<evidence type="ECO:0000259" key="1">
    <source>
        <dbReference type="Pfam" id="PF12697"/>
    </source>
</evidence>
<dbReference type="EMBL" id="QXXQ01000008">
    <property type="protein sequence ID" value="RID91147.1"/>
    <property type="molecule type" value="Genomic_DNA"/>
</dbReference>